<evidence type="ECO:0000313" key="4">
    <source>
        <dbReference type="EMBL" id="CAB4991347.1"/>
    </source>
</evidence>
<dbReference type="Pfam" id="PF07811">
    <property type="entry name" value="TadE"/>
    <property type="match status" value="1"/>
</dbReference>
<organism evidence="3">
    <name type="scientific">freshwater metagenome</name>
    <dbReference type="NCBI Taxonomy" id="449393"/>
    <lineage>
        <taxon>unclassified sequences</taxon>
        <taxon>metagenomes</taxon>
        <taxon>ecological metagenomes</taxon>
    </lineage>
</organism>
<name>A0A6J6SSH9_9ZZZZ</name>
<accession>A0A6J6SSH9</accession>
<proteinExistence type="predicted"/>
<sequence>MTKTHCAFLSRTNKKSEKDQGQATVEFALLLPVLVLALLAVIQVALVVRDEVAVIHATREAARAVSVDPDPASARRAAHRTLGGATVRVGPRPAVGESITVFVEYKSVTDLPLVGVLFPDPTLRAQVSMRVER</sequence>
<evidence type="ECO:0000259" key="2">
    <source>
        <dbReference type="Pfam" id="PF07811"/>
    </source>
</evidence>
<feature type="domain" description="TadE-like" evidence="2">
    <location>
        <begin position="21"/>
        <end position="63"/>
    </location>
</feature>
<keyword evidence="1" id="KW-1133">Transmembrane helix</keyword>
<dbReference type="EMBL" id="CAFBPQ010000112">
    <property type="protein sequence ID" value="CAB5034482.1"/>
    <property type="molecule type" value="Genomic_DNA"/>
</dbReference>
<dbReference type="InterPro" id="IPR012495">
    <property type="entry name" value="TadE-like_dom"/>
</dbReference>
<dbReference type="EMBL" id="CAFBOF010000083">
    <property type="protein sequence ID" value="CAB4991347.1"/>
    <property type="molecule type" value="Genomic_DNA"/>
</dbReference>
<protein>
    <submittedName>
        <fullName evidence="3">Unannotated protein</fullName>
    </submittedName>
</protein>
<reference evidence="3" key="1">
    <citation type="submission" date="2020-05" db="EMBL/GenBank/DDBJ databases">
        <authorList>
            <person name="Chiriac C."/>
            <person name="Salcher M."/>
            <person name="Ghai R."/>
            <person name="Kavagutti S V."/>
        </authorList>
    </citation>
    <scope>NUCLEOTIDE SEQUENCE</scope>
</reference>
<dbReference type="AlphaFoldDB" id="A0A6J6SSH9"/>
<gene>
    <name evidence="3" type="ORF">UFOPK2683_01693</name>
    <name evidence="4" type="ORF">UFOPK3897_01744</name>
    <name evidence="5" type="ORF">UFOPK4121_01731</name>
</gene>
<evidence type="ECO:0000313" key="5">
    <source>
        <dbReference type="EMBL" id="CAB5034482.1"/>
    </source>
</evidence>
<dbReference type="EMBL" id="CAEZYK010000163">
    <property type="protein sequence ID" value="CAB4737871.1"/>
    <property type="molecule type" value="Genomic_DNA"/>
</dbReference>
<evidence type="ECO:0000313" key="3">
    <source>
        <dbReference type="EMBL" id="CAB4737871.1"/>
    </source>
</evidence>
<keyword evidence="1" id="KW-0812">Transmembrane</keyword>
<feature type="transmembrane region" description="Helical" evidence="1">
    <location>
        <begin position="27"/>
        <end position="48"/>
    </location>
</feature>
<keyword evidence="1" id="KW-0472">Membrane</keyword>
<evidence type="ECO:0000256" key="1">
    <source>
        <dbReference type="SAM" id="Phobius"/>
    </source>
</evidence>